<sequence>LSEELIDFINMSRRSSIIEDTLISEMILRNISMASQMNIDMDDILNPQQMKLLTAYKQI</sequence>
<proteinExistence type="predicted"/>
<gene>
    <name evidence="1" type="ORF">BYL167_LOCUS28687</name>
</gene>
<comment type="caution">
    <text evidence="1">The sequence shown here is derived from an EMBL/GenBank/DDBJ whole genome shotgun (WGS) entry which is preliminary data.</text>
</comment>
<dbReference type="EMBL" id="CAJOBH010041504">
    <property type="protein sequence ID" value="CAF4331028.1"/>
    <property type="molecule type" value="Genomic_DNA"/>
</dbReference>
<reference evidence="1" key="1">
    <citation type="submission" date="2021-02" db="EMBL/GenBank/DDBJ databases">
        <authorList>
            <person name="Nowell W R."/>
        </authorList>
    </citation>
    <scope>NUCLEOTIDE SEQUENCE</scope>
</reference>
<feature type="non-terminal residue" evidence="1">
    <location>
        <position position="1"/>
    </location>
</feature>
<evidence type="ECO:0000313" key="1">
    <source>
        <dbReference type="EMBL" id="CAF4331028.1"/>
    </source>
</evidence>
<protein>
    <submittedName>
        <fullName evidence="1">Uncharacterized protein</fullName>
    </submittedName>
</protein>
<dbReference type="Proteomes" id="UP000681967">
    <property type="component" value="Unassembled WGS sequence"/>
</dbReference>
<accession>A0A8S2U958</accession>
<dbReference type="AlphaFoldDB" id="A0A8S2U958"/>
<organism evidence="1 2">
    <name type="scientific">Rotaria magnacalcarata</name>
    <dbReference type="NCBI Taxonomy" id="392030"/>
    <lineage>
        <taxon>Eukaryota</taxon>
        <taxon>Metazoa</taxon>
        <taxon>Spiralia</taxon>
        <taxon>Gnathifera</taxon>
        <taxon>Rotifera</taxon>
        <taxon>Eurotatoria</taxon>
        <taxon>Bdelloidea</taxon>
        <taxon>Philodinida</taxon>
        <taxon>Philodinidae</taxon>
        <taxon>Rotaria</taxon>
    </lineage>
</organism>
<name>A0A8S2U958_9BILA</name>
<evidence type="ECO:0000313" key="2">
    <source>
        <dbReference type="Proteomes" id="UP000681967"/>
    </source>
</evidence>